<feature type="region of interest" description="Disordered" evidence="1">
    <location>
        <begin position="137"/>
        <end position="265"/>
    </location>
</feature>
<reference evidence="2 3" key="2">
    <citation type="journal article" date="2012" name="Eukaryot. Cell">
        <title>Genome update of Botrytis cinerea strains B05.10 and T4.</title>
        <authorList>
            <person name="Staats M."/>
            <person name="van Kan J.A."/>
        </authorList>
    </citation>
    <scope>NUCLEOTIDE SEQUENCE [LARGE SCALE GENOMIC DNA]</scope>
    <source>
        <strain evidence="2 3">B05.10</strain>
    </source>
</reference>
<accession>A0A384K1D3</accession>
<dbReference type="VEuPathDB" id="FungiDB:Bcin13g04590"/>
<dbReference type="EMBL" id="CP009817">
    <property type="protein sequence ID" value="ATZ56623.1"/>
    <property type="molecule type" value="Genomic_DNA"/>
</dbReference>
<reference evidence="2 3" key="3">
    <citation type="journal article" date="2017" name="Mol. Plant Pathol.">
        <title>A gapless genome sequence of the fungus Botrytis cinerea.</title>
        <authorList>
            <person name="Van Kan J.A."/>
            <person name="Stassen J.H."/>
            <person name="Mosbach A."/>
            <person name="Van Der Lee T.A."/>
            <person name="Faino L."/>
            <person name="Farmer A.D."/>
            <person name="Papasotiriou D.G."/>
            <person name="Zhou S."/>
            <person name="Seidl M.F."/>
            <person name="Cottam E."/>
            <person name="Edel D."/>
            <person name="Hahn M."/>
            <person name="Schwartz D.C."/>
            <person name="Dietrich R.A."/>
            <person name="Widdison S."/>
            <person name="Scalliet G."/>
        </authorList>
    </citation>
    <scope>NUCLEOTIDE SEQUENCE [LARGE SCALE GENOMIC DNA]</scope>
    <source>
        <strain evidence="2 3">B05.10</strain>
    </source>
</reference>
<reference evidence="2 3" key="1">
    <citation type="journal article" date="2011" name="PLoS Genet.">
        <title>Genomic analysis of the necrotrophic fungal pathogens Sclerotinia sclerotiorum and Botrytis cinerea.</title>
        <authorList>
            <person name="Amselem J."/>
            <person name="Cuomo C.A."/>
            <person name="van Kan J.A."/>
            <person name="Viaud M."/>
            <person name="Benito E.P."/>
            <person name="Couloux A."/>
            <person name="Coutinho P.M."/>
            <person name="de Vries R.P."/>
            <person name="Dyer P.S."/>
            <person name="Fillinger S."/>
            <person name="Fournier E."/>
            <person name="Gout L."/>
            <person name="Hahn M."/>
            <person name="Kohn L."/>
            <person name="Lapalu N."/>
            <person name="Plummer K.M."/>
            <person name="Pradier J.M."/>
            <person name="Quevillon E."/>
            <person name="Sharon A."/>
            <person name="Simon A."/>
            <person name="ten Have A."/>
            <person name="Tudzynski B."/>
            <person name="Tudzynski P."/>
            <person name="Wincker P."/>
            <person name="Andrew M."/>
            <person name="Anthouard V."/>
            <person name="Beever R.E."/>
            <person name="Beffa R."/>
            <person name="Benoit I."/>
            <person name="Bouzid O."/>
            <person name="Brault B."/>
            <person name="Chen Z."/>
            <person name="Choquer M."/>
            <person name="Collemare J."/>
            <person name="Cotton P."/>
            <person name="Danchin E.G."/>
            <person name="Da Silva C."/>
            <person name="Gautier A."/>
            <person name="Giraud C."/>
            <person name="Giraud T."/>
            <person name="Gonzalez C."/>
            <person name="Grossetete S."/>
            <person name="Guldener U."/>
            <person name="Henrissat B."/>
            <person name="Howlett B.J."/>
            <person name="Kodira C."/>
            <person name="Kretschmer M."/>
            <person name="Lappartient A."/>
            <person name="Leroch M."/>
            <person name="Levis C."/>
            <person name="Mauceli E."/>
            <person name="Neuveglise C."/>
            <person name="Oeser B."/>
            <person name="Pearson M."/>
            <person name="Poulain J."/>
            <person name="Poussereau N."/>
            <person name="Quesneville H."/>
            <person name="Rascle C."/>
            <person name="Schumacher J."/>
            <person name="Segurens B."/>
            <person name="Sexton A."/>
            <person name="Silva E."/>
            <person name="Sirven C."/>
            <person name="Soanes D.M."/>
            <person name="Talbot N.J."/>
            <person name="Templeton M."/>
            <person name="Yandava C."/>
            <person name="Yarden O."/>
            <person name="Zeng Q."/>
            <person name="Rollins J.A."/>
            <person name="Lebrun M.H."/>
            <person name="Dickman M."/>
        </authorList>
    </citation>
    <scope>NUCLEOTIDE SEQUENCE [LARGE SCALE GENOMIC DNA]</scope>
    <source>
        <strain evidence="2 3">B05.10</strain>
    </source>
</reference>
<protein>
    <submittedName>
        <fullName evidence="2">Uncharacterized protein</fullName>
    </submittedName>
</protein>
<dbReference type="OrthoDB" id="3562443at2759"/>
<feature type="compositionally biased region" description="Polar residues" evidence="1">
    <location>
        <begin position="137"/>
        <end position="202"/>
    </location>
</feature>
<dbReference type="AlphaFoldDB" id="A0A384K1D3"/>
<feature type="compositionally biased region" description="Low complexity" evidence="1">
    <location>
        <begin position="239"/>
        <end position="253"/>
    </location>
</feature>
<dbReference type="Proteomes" id="UP000001798">
    <property type="component" value="Chromosome 13"/>
</dbReference>
<keyword evidence="3" id="KW-1185">Reference proteome</keyword>
<evidence type="ECO:0000256" key="1">
    <source>
        <dbReference type="SAM" id="MobiDB-lite"/>
    </source>
</evidence>
<gene>
    <name evidence="2" type="ORF">BCIN_13g04590</name>
</gene>
<dbReference type="KEGG" id="bfu:BCIN_13g04590"/>
<evidence type="ECO:0000313" key="3">
    <source>
        <dbReference type="Proteomes" id="UP000001798"/>
    </source>
</evidence>
<proteinExistence type="predicted"/>
<dbReference type="RefSeq" id="XP_001548191.1">
    <property type="nucleotide sequence ID" value="XM_001548141.2"/>
</dbReference>
<dbReference type="GeneID" id="5428665"/>
<sequence length="265" mass="29424">MSDHGSYYSSDSNPFDHSAYDDTVISAGVGMGMLRSGFPAGGEPVARVLRSSYDKNHCGGCDAQTDYSENWKVQHINDNIECRRAYLDNTCRYEREAFATMPDPIYAPEGYVPLQDPNPQLQTQETRAYFIPHSPQYPQEQQFSDQGLSPNAYQTNYPSTWLDSTTGPSQQDQVLSPNAYQTDYPSTWLDSSQQDQGYTQYPTEMHDNSYAGDASHNSSPAHGSEARHAPETTISASQGRGHTSTTRNSGSSRRGYRRAGGSRRS</sequence>
<feature type="compositionally biased region" description="Basic residues" evidence="1">
    <location>
        <begin position="254"/>
        <end position="265"/>
    </location>
</feature>
<evidence type="ECO:0000313" key="2">
    <source>
        <dbReference type="EMBL" id="ATZ56623.1"/>
    </source>
</evidence>
<organism evidence="2 3">
    <name type="scientific">Botryotinia fuckeliana (strain B05.10)</name>
    <name type="common">Noble rot fungus</name>
    <name type="synonym">Botrytis cinerea</name>
    <dbReference type="NCBI Taxonomy" id="332648"/>
    <lineage>
        <taxon>Eukaryota</taxon>
        <taxon>Fungi</taxon>
        <taxon>Dikarya</taxon>
        <taxon>Ascomycota</taxon>
        <taxon>Pezizomycotina</taxon>
        <taxon>Leotiomycetes</taxon>
        <taxon>Helotiales</taxon>
        <taxon>Sclerotiniaceae</taxon>
        <taxon>Botrytis</taxon>
    </lineage>
</organism>
<name>A0A384K1D3_BOTFB</name>
<dbReference type="OMA" id="HIYESAD"/>